<proteinExistence type="predicted"/>
<evidence type="ECO:0000313" key="2">
    <source>
        <dbReference type="Proteomes" id="UP001217089"/>
    </source>
</evidence>
<dbReference type="EMBL" id="JARBDR010000214">
    <property type="protein sequence ID" value="KAJ8318515.1"/>
    <property type="molecule type" value="Genomic_DNA"/>
</dbReference>
<evidence type="ECO:0008006" key="3">
    <source>
        <dbReference type="Google" id="ProtNLM"/>
    </source>
</evidence>
<organism evidence="1 2">
    <name type="scientific">Tegillarca granosa</name>
    <name type="common">Malaysian cockle</name>
    <name type="synonym">Anadara granosa</name>
    <dbReference type="NCBI Taxonomy" id="220873"/>
    <lineage>
        <taxon>Eukaryota</taxon>
        <taxon>Metazoa</taxon>
        <taxon>Spiralia</taxon>
        <taxon>Lophotrochozoa</taxon>
        <taxon>Mollusca</taxon>
        <taxon>Bivalvia</taxon>
        <taxon>Autobranchia</taxon>
        <taxon>Pteriomorphia</taxon>
        <taxon>Arcoida</taxon>
        <taxon>Arcoidea</taxon>
        <taxon>Arcidae</taxon>
        <taxon>Tegillarca</taxon>
    </lineage>
</organism>
<keyword evidence="2" id="KW-1185">Reference proteome</keyword>
<protein>
    <recommendedName>
        <fullName evidence="3">HAT C-terminal dimerisation domain-containing protein</fullName>
    </recommendedName>
</protein>
<reference evidence="1 2" key="1">
    <citation type="submission" date="2022-12" db="EMBL/GenBank/DDBJ databases">
        <title>Chromosome-level genome of Tegillarca granosa.</title>
        <authorList>
            <person name="Kim J."/>
        </authorList>
    </citation>
    <scope>NUCLEOTIDE SEQUENCE [LARGE SCALE GENOMIC DNA]</scope>
    <source>
        <strain evidence="1">Teg-2019</strain>
        <tissue evidence="1">Adductor muscle</tissue>
    </source>
</reference>
<comment type="caution">
    <text evidence="1">The sequence shown here is derived from an EMBL/GenBank/DDBJ whole genome shotgun (WGS) entry which is preliminary data.</text>
</comment>
<gene>
    <name evidence="1" type="ORF">KUTeg_003606</name>
</gene>
<dbReference type="PANTHER" id="PTHR46880:SF5">
    <property type="entry name" value="DUF4371 DOMAIN-CONTAINING PROTEIN"/>
    <property type="match status" value="1"/>
</dbReference>
<sequence length="346" mass="39646">MLETVQDMLHKIHKHYHYSPKALRELRGISEALDEKVIKPTRLQGTRWVPHMFKAIKSPCSSYLVILAHFEHVSQAGPGQTTPAVVGRATFMMNKLKDWQVLRFMFFLYDIDECSCIDFLDALETANLSLIQLGQQPGEHLQAFLDSLVIDANGQCKYKNTDLTHYDANADYKELKAVIEAVTNRINGRFESDTDPVKTFLQAARLQQEWTAVKAHFGNQIRNVPLRPNQNVLKINSLFLDRNIFKHIKCLVQIVLTFPVSSAICEKGFSCVKRIKSDWQASLKTSTMNDLLTVSIEGPTLDDYDAELSLHRWWNHGRARRPRFGPNQGGYDDNEDELLNFLLQNN</sequence>
<dbReference type="PANTHER" id="PTHR46880">
    <property type="entry name" value="RAS-ASSOCIATING DOMAIN-CONTAINING PROTEIN"/>
    <property type="match status" value="1"/>
</dbReference>
<accession>A0ABQ9FMP2</accession>
<evidence type="ECO:0000313" key="1">
    <source>
        <dbReference type="EMBL" id="KAJ8318515.1"/>
    </source>
</evidence>
<dbReference type="Proteomes" id="UP001217089">
    <property type="component" value="Unassembled WGS sequence"/>
</dbReference>
<name>A0ABQ9FMP2_TEGGR</name>